<dbReference type="EMBL" id="BGPR01057513">
    <property type="protein sequence ID" value="GBO33812.1"/>
    <property type="molecule type" value="Genomic_DNA"/>
</dbReference>
<evidence type="ECO:0000313" key="3">
    <source>
        <dbReference type="Proteomes" id="UP000499080"/>
    </source>
</evidence>
<dbReference type="Proteomes" id="UP000499080">
    <property type="component" value="Unassembled WGS sequence"/>
</dbReference>
<proteinExistence type="predicted"/>
<dbReference type="AlphaFoldDB" id="A0A4Y2WA03"/>
<dbReference type="EMBL" id="BGPR01121893">
    <property type="protein sequence ID" value="GBN22687.1"/>
    <property type="molecule type" value="Genomic_DNA"/>
</dbReference>
<feature type="non-terminal residue" evidence="2">
    <location>
        <position position="39"/>
    </location>
</feature>
<sequence>MGHRTEQVPQREVLVNTPTKRAWSLVWRQWSALVDAMER</sequence>
<gene>
    <name evidence="2" type="ORF">AVEN_211075_1</name>
    <name evidence="1" type="ORF">AVEN_242959_1</name>
</gene>
<reference evidence="2 3" key="1">
    <citation type="journal article" date="2019" name="Sci. Rep.">
        <title>Orb-weaving spider Araneus ventricosus genome elucidates the spidroin gene catalogue.</title>
        <authorList>
            <person name="Kono N."/>
            <person name="Nakamura H."/>
            <person name="Ohtoshi R."/>
            <person name="Moran D.A.P."/>
            <person name="Shinohara A."/>
            <person name="Yoshida Y."/>
            <person name="Fujiwara M."/>
            <person name="Mori M."/>
            <person name="Tomita M."/>
            <person name="Arakawa K."/>
        </authorList>
    </citation>
    <scope>NUCLEOTIDE SEQUENCE [LARGE SCALE GENOMIC DNA]</scope>
</reference>
<evidence type="ECO:0000313" key="2">
    <source>
        <dbReference type="EMBL" id="GBO33812.1"/>
    </source>
</evidence>
<protein>
    <submittedName>
        <fullName evidence="2">Uncharacterized protein</fullName>
    </submittedName>
</protein>
<organism evidence="2 3">
    <name type="scientific">Araneus ventricosus</name>
    <name type="common">Orbweaver spider</name>
    <name type="synonym">Epeira ventricosa</name>
    <dbReference type="NCBI Taxonomy" id="182803"/>
    <lineage>
        <taxon>Eukaryota</taxon>
        <taxon>Metazoa</taxon>
        <taxon>Ecdysozoa</taxon>
        <taxon>Arthropoda</taxon>
        <taxon>Chelicerata</taxon>
        <taxon>Arachnida</taxon>
        <taxon>Araneae</taxon>
        <taxon>Araneomorphae</taxon>
        <taxon>Entelegynae</taxon>
        <taxon>Araneoidea</taxon>
        <taxon>Araneidae</taxon>
        <taxon>Araneus</taxon>
    </lineage>
</organism>
<keyword evidence="3" id="KW-1185">Reference proteome</keyword>
<evidence type="ECO:0000313" key="1">
    <source>
        <dbReference type="EMBL" id="GBN22687.1"/>
    </source>
</evidence>
<name>A0A4Y2WA03_ARAVE</name>
<comment type="caution">
    <text evidence="2">The sequence shown here is derived from an EMBL/GenBank/DDBJ whole genome shotgun (WGS) entry which is preliminary data.</text>
</comment>
<accession>A0A4Y2WA03</accession>